<dbReference type="InterPro" id="IPR045174">
    <property type="entry name" value="Dof"/>
</dbReference>
<evidence type="ECO:0000256" key="7">
    <source>
        <dbReference type="ARBA" id="ARBA00023242"/>
    </source>
</evidence>
<evidence type="ECO:0000256" key="1">
    <source>
        <dbReference type="ARBA" id="ARBA00022723"/>
    </source>
</evidence>
<evidence type="ECO:0000256" key="8">
    <source>
        <dbReference type="PROSITE-ProRule" id="PRU00071"/>
    </source>
</evidence>
<dbReference type="InterPro" id="IPR003851">
    <property type="entry name" value="Znf_Dof"/>
</dbReference>
<dbReference type="GO" id="GO:0003677">
    <property type="term" value="F:DNA binding"/>
    <property type="evidence" value="ECO:0007669"/>
    <property type="project" value="UniProtKB-UniRule"/>
</dbReference>
<keyword evidence="6 9" id="KW-0804">Transcription</keyword>
<dbReference type="PANTHER" id="PTHR31992:SF361">
    <property type="entry name" value="DOF ZINC FINGER PROTEIN"/>
    <property type="match status" value="1"/>
</dbReference>
<evidence type="ECO:0000256" key="3">
    <source>
        <dbReference type="ARBA" id="ARBA00022833"/>
    </source>
</evidence>
<feature type="region of interest" description="Disordered" evidence="10">
    <location>
        <begin position="257"/>
        <end position="278"/>
    </location>
</feature>
<evidence type="ECO:0000256" key="4">
    <source>
        <dbReference type="ARBA" id="ARBA00023015"/>
    </source>
</evidence>
<keyword evidence="3 9" id="KW-0862">Zinc</keyword>
<keyword evidence="5 8" id="KW-0238">DNA-binding</keyword>
<dbReference type="GO" id="GO:0008270">
    <property type="term" value="F:zinc ion binding"/>
    <property type="evidence" value="ECO:0007669"/>
    <property type="project" value="UniProtKB-KW"/>
</dbReference>
<protein>
    <recommendedName>
        <fullName evidence="9">Dof zinc finger protein</fullName>
    </recommendedName>
</protein>
<keyword evidence="2 8" id="KW-0863">Zinc-finger</keyword>
<evidence type="ECO:0000313" key="13">
    <source>
        <dbReference type="Proteomes" id="UP000249390"/>
    </source>
</evidence>
<dbReference type="PROSITE" id="PS50884">
    <property type="entry name" value="ZF_DOF_2"/>
    <property type="match status" value="1"/>
</dbReference>
<keyword evidence="4 9" id="KW-0805">Transcription regulation</keyword>
<dbReference type="Proteomes" id="UP000249390">
    <property type="component" value="Unassembled WGS sequence"/>
</dbReference>
<comment type="function">
    <text evidence="9">Transcription factor that binds specifically to a 5'-AA[AG]G-3' consensus core sequence.</text>
</comment>
<proteinExistence type="predicted"/>
<dbReference type="PANTHER" id="PTHR31992">
    <property type="entry name" value="DOF ZINC FINGER PROTEIN DOF1.4-RELATED"/>
    <property type="match status" value="1"/>
</dbReference>
<feature type="region of interest" description="Disordered" evidence="10">
    <location>
        <begin position="118"/>
        <end position="147"/>
    </location>
</feature>
<sequence>MAFSSFSVYLDQSNLQLQPYNQQESGVENPQVLSPPPLPAPAQVGAGGEPSSIRPGSMVDRARLARVPLPENGLKCPRCESTSTKFCYFNNYSLMQPRHFCKTCRRYWTRGGAMRNVPVGGGCRRNKRRKSGSKPDGGTANPEKQSGFNLVGEISSISGGGGVGGGGGACPITSGNVEISRKFSTHELPPLLPSTAFQAGLSHYGRSGGNIGSSAGRSFLLAPQLAAYENDNRAFNNNNNKHFISTGEAEPWRFLGSLTGFEPPLPPPPLPPPPLPPPPPSTNLLAIQGEGTLIPSGRVEESQGLNSNYPTRLLLGNMENNQYWVGGSGGGVSNSSWTGGYSGHFNSSSTGHRLL</sequence>
<reference evidence="12 13" key="1">
    <citation type="submission" date="2018-06" db="EMBL/GenBank/DDBJ databases">
        <title>The Genome of Cuscuta australis (Dodder) Provides Insight into the Evolution of Plant Parasitism.</title>
        <authorList>
            <person name="Liu H."/>
        </authorList>
    </citation>
    <scope>NUCLEOTIDE SEQUENCE [LARGE SCALE GENOMIC DNA]</scope>
    <source>
        <strain evidence="13">cv. Yunnan</strain>
        <tissue evidence="12">Vines</tissue>
    </source>
</reference>
<keyword evidence="1 9" id="KW-0479">Metal-binding</keyword>
<dbReference type="EMBL" id="NQVE01000125">
    <property type="protein sequence ID" value="RAL46143.1"/>
    <property type="molecule type" value="Genomic_DNA"/>
</dbReference>
<gene>
    <name evidence="12" type="ORF">DM860_006297</name>
</gene>
<accession>A0A328DQ72</accession>
<feature type="domain" description="Dof-type" evidence="11">
    <location>
        <begin position="74"/>
        <end position="128"/>
    </location>
</feature>
<name>A0A328DQ72_9ASTE</name>
<comment type="subcellular location">
    <subcellularLocation>
        <location evidence="8 9">Nucleus</location>
    </subcellularLocation>
</comment>
<organism evidence="12 13">
    <name type="scientific">Cuscuta australis</name>
    <dbReference type="NCBI Taxonomy" id="267555"/>
    <lineage>
        <taxon>Eukaryota</taxon>
        <taxon>Viridiplantae</taxon>
        <taxon>Streptophyta</taxon>
        <taxon>Embryophyta</taxon>
        <taxon>Tracheophyta</taxon>
        <taxon>Spermatophyta</taxon>
        <taxon>Magnoliopsida</taxon>
        <taxon>eudicotyledons</taxon>
        <taxon>Gunneridae</taxon>
        <taxon>Pentapetalae</taxon>
        <taxon>asterids</taxon>
        <taxon>lamiids</taxon>
        <taxon>Solanales</taxon>
        <taxon>Convolvulaceae</taxon>
        <taxon>Cuscuteae</taxon>
        <taxon>Cuscuta</taxon>
        <taxon>Cuscuta subgen. Grammica</taxon>
        <taxon>Cuscuta sect. Cleistogrammica</taxon>
    </lineage>
</organism>
<feature type="region of interest" description="Disordered" evidence="10">
    <location>
        <begin position="21"/>
        <end position="58"/>
    </location>
</feature>
<keyword evidence="7 8" id="KW-0539">Nucleus</keyword>
<evidence type="ECO:0000256" key="5">
    <source>
        <dbReference type="ARBA" id="ARBA00023125"/>
    </source>
</evidence>
<comment type="caution">
    <text evidence="12">The sequence shown here is derived from an EMBL/GenBank/DDBJ whole genome shotgun (WGS) entry which is preliminary data.</text>
</comment>
<keyword evidence="13" id="KW-1185">Reference proteome</keyword>
<dbReference type="GO" id="GO:0005634">
    <property type="term" value="C:nucleus"/>
    <property type="evidence" value="ECO:0007669"/>
    <property type="project" value="UniProtKB-SubCell"/>
</dbReference>
<evidence type="ECO:0000313" key="12">
    <source>
        <dbReference type="EMBL" id="RAL46143.1"/>
    </source>
</evidence>
<evidence type="ECO:0000259" key="11">
    <source>
        <dbReference type="PROSITE" id="PS50884"/>
    </source>
</evidence>
<evidence type="ECO:0000256" key="2">
    <source>
        <dbReference type="ARBA" id="ARBA00022771"/>
    </source>
</evidence>
<evidence type="ECO:0000256" key="10">
    <source>
        <dbReference type="SAM" id="MobiDB-lite"/>
    </source>
</evidence>
<evidence type="ECO:0000256" key="9">
    <source>
        <dbReference type="RuleBase" id="RU369094"/>
    </source>
</evidence>
<feature type="compositionally biased region" description="Pro residues" evidence="10">
    <location>
        <begin position="263"/>
        <end position="278"/>
    </location>
</feature>
<dbReference type="PROSITE" id="PS01361">
    <property type="entry name" value="ZF_DOF_1"/>
    <property type="match status" value="1"/>
</dbReference>
<dbReference type="Pfam" id="PF02701">
    <property type="entry name" value="Zn_ribbon_Dof"/>
    <property type="match status" value="1"/>
</dbReference>
<dbReference type="AlphaFoldDB" id="A0A328DQ72"/>
<evidence type="ECO:0000256" key="6">
    <source>
        <dbReference type="ARBA" id="ARBA00023163"/>
    </source>
</evidence>
<dbReference type="GO" id="GO:0003700">
    <property type="term" value="F:DNA-binding transcription factor activity"/>
    <property type="evidence" value="ECO:0007669"/>
    <property type="project" value="UniProtKB-UniRule"/>
</dbReference>